<feature type="transmembrane region" description="Helical" evidence="6">
    <location>
        <begin position="312"/>
        <end position="331"/>
    </location>
</feature>
<accession>A0AAQ3WPQ4</accession>
<feature type="transmembrane region" description="Helical" evidence="6">
    <location>
        <begin position="220"/>
        <end position="245"/>
    </location>
</feature>
<feature type="non-terminal residue" evidence="8">
    <location>
        <position position="1"/>
    </location>
</feature>
<evidence type="ECO:0000313" key="8">
    <source>
        <dbReference type="EMBL" id="WVZ68841.1"/>
    </source>
</evidence>
<sequence length="546" mass="59900">MGDCADDDGHGHPSPDGLEDAGPMAVAVELDEQQAGEPREEGGGQRKKAGGIRREPSFSRWCRDPSFAAASNAPAAAANSDGDDSEEFELPLLPSAQGGGSSPMDIEAGVAARSDDLPISPWFVAKVIGLIACWYTLSTCLTLYNKEMLGKHMWKFPAPFLMNTVHFTLQAVASRVIVLFQHDGLEGGASKMSWRDYLLRVVPTALATALDINLSNISLVFITVTFATMCKSASPIFILLFAFMFRLEKPSFSILGIMLIVSVGVLLTVAKETEFNLWGFIFIMLAAVMAGFRWSMTQILLQKEEYGLRNPFTLMSHVTPVMAVVTAIISIVMDPWHDFRASHFFDSSAHIIRSSLLLLIGGALAFFMSTVELSLRHCYHLFLLVMCLSLIKGFVTVSVDLQVLTEYVLVSVTSAVTVTVAGIVKEAVTILVAVLFFNDPFTWLKGLGLAIIIFGIRGSKKAITIKMLGQISYLPMALQNMLSLMTILKSKMIQANINVVSCAFSESRLLYALAFPEKQDHLSLHRALLSYFHRLTDFLILYSTAL</sequence>
<feature type="region of interest" description="Disordered" evidence="5">
    <location>
        <begin position="72"/>
        <end position="106"/>
    </location>
</feature>
<evidence type="ECO:0000256" key="5">
    <source>
        <dbReference type="SAM" id="MobiDB-lite"/>
    </source>
</evidence>
<dbReference type="Pfam" id="PF03151">
    <property type="entry name" value="TPT"/>
    <property type="match status" value="1"/>
</dbReference>
<feature type="region of interest" description="Disordered" evidence="5">
    <location>
        <begin position="1"/>
        <end position="60"/>
    </location>
</feature>
<protein>
    <recommendedName>
        <fullName evidence="7">Sugar phosphate transporter domain-containing protein</fullName>
    </recommendedName>
</protein>
<keyword evidence="3 6" id="KW-1133">Transmembrane helix</keyword>
<organism evidence="8 9">
    <name type="scientific">Paspalum notatum var. saurae</name>
    <dbReference type="NCBI Taxonomy" id="547442"/>
    <lineage>
        <taxon>Eukaryota</taxon>
        <taxon>Viridiplantae</taxon>
        <taxon>Streptophyta</taxon>
        <taxon>Embryophyta</taxon>
        <taxon>Tracheophyta</taxon>
        <taxon>Spermatophyta</taxon>
        <taxon>Magnoliopsida</taxon>
        <taxon>Liliopsida</taxon>
        <taxon>Poales</taxon>
        <taxon>Poaceae</taxon>
        <taxon>PACMAD clade</taxon>
        <taxon>Panicoideae</taxon>
        <taxon>Andropogonodae</taxon>
        <taxon>Paspaleae</taxon>
        <taxon>Paspalinae</taxon>
        <taxon>Paspalum</taxon>
    </lineage>
</organism>
<keyword evidence="4 6" id="KW-0472">Membrane</keyword>
<comment type="subcellular location">
    <subcellularLocation>
        <location evidence="1">Membrane</location>
        <topology evidence="1">Multi-pass membrane protein</topology>
    </subcellularLocation>
</comment>
<reference evidence="8 9" key="1">
    <citation type="submission" date="2024-02" db="EMBL/GenBank/DDBJ databases">
        <title>High-quality chromosome-scale genome assembly of Pensacola bahiagrass (Paspalum notatum Flugge var. saurae).</title>
        <authorList>
            <person name="Vega J.M."/>
            <person name="Podio M."/>
            <person name="Orjuela J."/>
            <person name="Siena L.A."/>
            <person name="Pessino S.C."/>
            <person name="Combes M.C."/>
            <person name="Mariac C."/>
            <person name="Albertini E."/>
            <person name="Pupilli F."/>
            <person name="Ortiz J.P.A."/>
            <person name="Leblanc O."/>
        </authorList>
    </citation>
    <scope>NUCLEOTIDE SEQUENCE [LARGE SCALE GENOMIC DNA]</scope>
    <source>
        <strain evidence="8">R1</strain>
        <tissue evidence="8">Leaf</tissue>
    </source>
</reference>
<evidence type="ECO:0000259" key="7">
    <source>
        <dbReference type="Pfam" id="PF03151"/>
    </source>
</evidence>
<feature type="transmembrane region" description="Helical" evidence="6">
    <location>
        <begin position="164"/>
        <end position="185"/>
    </location>
</feature>
<evidence type="ECO:0000256" key="4">
    <source>
        <dbReference type="ARBA" id="ARBA00023136"/>
    </source>
</evidence>
<dbReference type="PANTHER" id="PTHR11132">
    <property type="entry name" value="SOLUTE CARRIER FAMILY 35"/>
    <property type="match status" value="1"/>
</dbReference>
<gene>
    <name evidence="8" type="ORF">U9M48_017728</name>
</gene>
<dbReference type="Proteomes" id="UP001341281">
    <property type="component" value="Chromosome 04"/>
</dbReference>
<evidence type="ECO:0000256" key="2">
    <source>
        <dbReference type="ARBA" id="ARBA00022692"/>
    </source>
</evidence>
<evidence type="ECO:0000313" key="9">
    <source>
        <dbReference type="Proteomes" id="UP001341281"/>
    </source>
</evidence>
<evidence type="ECO:0000256" key="1">
    <source>
        <dbReference type="ARBA" id="ARBA00004141"/>
    </source>
</evidence>
<feature type="transmembrane region" description="Helical" evidence="6">
    <location>
        <begin position="275"/>
        <end position="292"/>
    </location>
</feature>
<dbReference type="AlphaFoldDB" id="A0AAQ3WPQ4"/>
<dbReference type="EMBL" id="CP144748">
    <property type="protein sequence ID" value="WVZ68841.1"/>
    <property type="molecule type" value="Genomic_DNA"/>
</dbReference>
<name>A0AAQ3WPQ4_PASNO</name>
<feature type="transmembrane region" description="Helical" evidence="6">
    <location>
        <begin position="378"/>
        <end position="395"/>
    </location>
</feature>
<evidence type="ECO:0000256" key="3">
    <source>
        <dbReference type="ARBA" id="ARBA00022989"/>
    </source>
</evidence>
<dbReference type="GO" id="GO:0016020">
    <property type="term" value="C:membrane"/>
    <property type="evidence" value="ECO:0007669"/>
    <property type="project" value="UniProtKB-SubCell"/>
</dbReference>
<proteinExistence type="predicted"/>
<keyword evidence="2 6" id="KW-0812">Transmembrane</keyword>
<evidence type="ECO:0000256" key="6">
    <source>
        <dbReference type="SAM" id="Phobius"/>
    </source>
</evidence>
<feature type="transmembrane region" description="Helical" evidence="6">
    <location>
        <begin position="351"/>
        <end position="371"/>
    </location>
</feature>
<feature type="transmembrane region" description="Helical" evidence="6">
    <location>
        <begin position="252"/>
        <end position="269"/>
    </location>
</feature>
<feature type="transmembrane region" description="Helical" evidence="6">
    <location>
        <begin position="123"/>
        <end position="144"/>
    </location>
</feature>
<keyword evidence="9" id="KW-1185">Reference proteome</keyword>
<dbReference type="InterPro" id="IPR004853">
    <property type="entry name" value="Sugar_P_trans_dom"/>
</dbReference>
<dbReference type="InterPro" id="IPR050186">
    <property type="entry name" value="TPT_transporter"/>
</dbReference>
<feature type="domain" description="Sugar phosphate transporter" evidence="7">
    <location>
        <begin position="127"/>
        <end position="456"/>
    </location>
</feature>